<dbReference type="GeneID" id="87823141"/>
<dbReference type="AlphaFoldDB" id="A0AAN6TSS8"/>
<comment type="caution">
    <text evidence="2">The sequence shown here is derived from an EMBL/GenBank/DDBJ whole genome shotgun (WGS) entry which is preliminary data.</text>
</comment>
<proteinExistence type="predicted"/>
<gene>
    <name evidence="2" type="ORF">N657DRAFT_241001</name>
</gene>
<accession>A0AAN6TSS8</accession>
<protein>
    <recommendedName>
        <fullName evidence="4">Secreted protein</fullName>
    </recommendedName>
</protein>
<feature type="signal peptide" evidence="1">
    <location>
        <begin position="1"/>
        <end position="25"/>
    </location>
</feature>
<feature type="chain" id="PRO_5042899554" description="Secreted protein" evidence="1">
    <location>
        <begin position="26"/>
        <end position="112"/>
    </location>
</feature>
<reference evidence="2" key="2">
    <citation type="submission" date="2023-05" db="EMBL/GenBank/DDBJ databases">
        <authorList>
            <consortium name="Lawrence Berkeley National Laboratory"/>
            <person name="Steindorff A."/>
            <person name="Hensen N."/>
            <person name="Bonometti L."/>
            <person name="Westerberg I."/>
            <person name="Brannstrom I.O."/>
            <person name="Guillou S."/>
            <person name="Cros-Aarteil S."/>
            <person name="Calhoun S."/>
            <person name="Haridas S."/>
            <person name="Kuo A."/>
            <person name="Mondo S."/>
            <person name="Pangilinan J."/>
            <person name="Riley R."/>
            <person name="Labutti K."/>
            <person name="Andreopoulos B."/>
            <person name="Lipzen A."/>
            <person name="Chen C."/>
            <person name="Yanf M."/>
            <person name="Daum C."/>
            <person name="Ng V."/>
            <person name="Clum A."/>
            <person name="Ohm R."/>
            <person name="Martin F."/>
            <person name="Silar P."/>
            <person name="Natvig D."/>
            <person name="Lalanne C."/>
            <person name="Gautier V."/>
            <person name="Ament-Velasquez S.L."/>
            <person name="Kruys A."/>
            <person name="Hutchinson M.I."/>
            <person name="Powell A.J."/>
            <person name="Barry K."/>
            <person name="Miller A.N."/>
            <person name="Grigoriev I.V."/>
            <person name="Debuchy R."/>
            <person name="Gladieux P."/>
            <person name="Thoren M.H."/>
            <person name="Johannesson H."/>
        </authorList>
    </citation>
    <scope>NUCLEOTIDE SEQUENCE</scope>
    <source>
        <strain evidence="2">CBS 731.68</strain>
    </source>
</reference>
<evidence type="ECO:0008006" key="4">
    <source>
        <dbReference type="Google" id="ProtNLM"/>
    </source>
</evidence>
<name>A0AAN6TSS8_9PEZI</name>
<reference evidence="2" key="1">
    <citation type="journal article" date="2023" name="Mol. Phylogenet. Evol.">
        <title>Genome-scale phylogeny and comparative genomics of the fungal order Sordariales.</title>
        <authorList>
            <person name="Hensen N."/>
            <person name="Bonometti L."/>
            <person name="Westerberg I."/>
            <person name="Brannstrom I.O."/>
            <person name="Guillou S."/>
            <person name="Cros-Aarteil S."/>
            <person name="Calhoun S."/>
            <person name="Haridas S."/>
            <person name="Kuo A."/>
            <person name="Mondo S."/>
            <person name="Pangilinan J."/>
            <person name="Riley R."/>
            <person name="LaButti K."/>
            <person name="Andreopoulos B."/>
            <person name="Lipzen A."/>
            <person name="Chen C."/>
            <person name="Yan M."/>
            <person name="Daum C."/>
            <person name="Ng V."/>
            <person name="Clum A."/>
            <person name="Steindorff A."/>
            <person name="Ohm R.A."/>
            <person name="Martin F."/>
            <person name="Silar P."/>
            <person name="Natvig D.O."/>
            <person name="Lalanne C."/>
            <person name="Gautier V."/>
            <person name="Ament-Velasquez S.L."/>
            <person name="Kruys A."/>
            <person name="Hutchinson M.I."/>
            <person name="Powell A.J."/>
            <person name="Barry K."/>
            <person name="Miller A.N."/>
            <person name="Grigoriev I.V."/>
            <person name="Debuchy R."/>
            <person name="Gladieux P."/>
            <person name="Hiltunen Thoren M."/>
            <person name="Johannesson H."/>
        </authorList>
    </citation>
    <scope>NUCLEOTIDE SEQUENCE</scope>
    <source>
        <strain evidence="2">CBS 731.68</strain>
    </source>
</reference>
<keyword evidence="3" id="KW-1185">Reference proteome</keyword>
<evidence type="ECO:0000313" key="3">
    <source>
        <dbReference type="Proteomes" id="UP001302602"/>
    </source>
</evidence>
<evidence type="ECO:0000313" key="2">
    <source>
        <dbReference type="EMBL" id="KAK4120027.1"/>
    </source>
</evidence>
<sequence length="112" mass="12386">MDHCLLLLSSFSVSIFLMLAFRGHAEGGGASPLLKARPRRVNRQSRSELQQALAWIELATASCRTRSPNTLCLANHVASSFVRIRRRPLRIGDGLPNTSWPRSALLVQPPGR</sequence>
<dbReference type="EMBL" id="MU853242">
    <property type="protein sequence ID" value="KAK4120027.1"/>
    <property type="molecule type" value="Genomic_DNA"/>
</dbReference>
<organism evidence="2 3">
    <name type="scientific">Parathielavia appendiculata</name>
    <dbReference type="NCBI Taxonomy" id="2587402"/>
    <lineage>
        <taxon>Eukaryota</taxon>
        <taxon>Fungi</taxon>
        <taxon>Dikarya</taxon>
        <taxon>Ascomycota</taxon>
        <taxon>Pezizomycotina</taxon>
        <taxon>Sordariomycetes</taxon>
        <taxon>Sordariomycetidae</taxon>
        <taxon>Sordariales</taxon>
        <taxon>Chaetomiaceae</taxon>
        <taxon>Parathielavia</taxon>
    </lineage>
</organism>
<evidence type="ECO:0000256" key="1">
    <source>
        <dbReference type="SAM" id="SignalP"/>
    </source>
</evidence>
<dbReference type="Proteomes" id="UP001302602">
    <property type="component" value="Unassembled WGS sequence"/>
</dbReference>
<keyword evidence="1" id="KW-0732">Signal</keyword>
<dbReference type="RefSeq" id="XP_062643799.1">
    <property type="nucleotide sequence ID" value="XM_062786375.1"/>
</dbReference>